<protein>
    <submittedName>
        <fullName evidence="2">EAL domain-containing protein</fullName>
    </submittedName>
</protein>
<dbReference type="PROSITE" id="PS50883">
    <property type="entry name" value="EAL"/>
    <property type="match status" value="1"/>
</dbReference>
<organism evidence="2">
    <name type="scientific">Arthrobacter sp. K5</name>
    <dbReference type="NCBI Taxonomy" id="2839623"/>
    <lineage>
        <taxon>Bacteria</taxon>
        <taxon>Bacillati</taxon>
        <taxon>Actinomycetota</taxon>
        <taxon>Actinomycetes</taxon>
        <taxon>Micrococcales</taxon>
        <taxon>Micrococcaceae</taxon>
        <taxon>Arthrobacter</taxon>
    </lineage>
</organism>
<dbReference type="Pfam" id="PF00563">
    <property type="entry name" value="EAL"/>
    <property type="match status" value="1"/>
</dbReference>
<dbReference type="RefSeq" id="WP_353710398.1">
    <property type="nucleotide sequence ID" value="NZ_CP159279.1"/>
</dbReference>
<dbReference type="InterPro" id="IPR035919">
    <property type="entry name" value="EAL_sf"/>
</dbReference>
<dbReference type="EMBL" id="CP159279">
    <property type="protein sequence ID" value="XCH09631.1"/>
    <property type="molecule type" value="Genomic_DNA"/>
</dbReference>
<accession>A0AAU8ELC2</accession>
<dbReference type="SUPFAM" id="SSF141868">
    <property type="entry name" value="EAL domain-like"/>
    <property type="match status" value="1"/>
</dbReference>
<evidence type="ECO:0000313" key="2">
    <source>
        <dbReference type="EMBL" id="XCH09631.1"/>
    </source>
</evidence>
<dbReference type="SMART" id="SM00052">
    <property type="entry name" value="EAL"/>
    <property type="match status" value="1"/>
</dbReference>
<reference evidence="2" key="1">
    <citation type="submission" date="2024-06" db="EMBL/GenBank/DDBJ databases">
        <title>Biodegradation of dimethachlon by Arthrobacter sp. K5: mechanistic insights and ecological implications.</title>
        <authorList>
            <person name="Hu S."/>
            <person name="Lu P."/>
        </authorList>
    </citation>
    <scope>NUCLEOTIDE SEQUENCE</scope>
    <source>
        <strain evidence="2">K5</strain>
    </source>
</reference>
<dbReference type="InterPro" id="IPR001633">
    <property type="entry name" value="EAL_dom"/>
</dbReference>
<gene>
    <name evidence="2" type="ORF">ABRP34_12245</name>
</gene>
<feature type="domain" description="EAL" evidence="1">
    <location>
        <begin position="111"/>
        <end position="355"/>
    </location>
</feature>
<dbReference type="InterPro" id="IPR050706">
    <property type="entry name" value="Cyclic-di-GMP_PDE-like"/>
</dbReference>
<evidence type="ECO:0000259" key="1">
    <source>
        <dbReference type="PROSITE" id="PS50883"/>
    </source>
</evidence>
<dbReference type="Gene3D" id="3.20.20.450">
    <property type="entry name" value="EAL domain"/>
    <property type="match status" value="1"/>
</dbReference>
<name>A0AAU8ELC2_9MICC</name>
<dbReference type="PANTHER" id="PTHR33121:SF76">
    <property type="entry name" value="SIGNALING PROTEIN"/>
    <property type="match status" value="1"/>
</dbReference>
<dbReference type="PANTHER" id="PTHR33121">
    <property type="entry name" value="CYCLIC DI-GMP PHOSPHODIESTERASE PDEF"/>
    <property type="match status" value="1"/>
</dbReference>
<dbReference type="AlphaFoldDB" id="A0AAU8ELC2"/>
<dbReference type="GO" id="GO:0071111">
    <property type="term" value="F:cyclic-guanylate-specific phosphodiesterase activity"/>
    <property type="evidence" value="ECO:0007669"/>
    <property type="project" value="InterPro"/>
</dbReference>
<dbReference type="CDD" id="cd01948">
    <property type="entry name" value="EAL"/>
    <property type="match status" value="1"/>
</dbReference>
<proteinExistence type="predicted"/>
<sequence length="365" mass="39117">MSWDENSLPAWTNSPPTGLGAQAALPGDMGGISVRWQARQIITELLAETDPASEWTRAQLRALFEAHPDNPEHVLLEHLTATTELANAENSAIPVGVPSRAVAAPEPVPFTRRSRNRIEAILSDKMLMTAFQPIRRLPEGQVIGVEALTRFVSDDGASADHWFNEAESVGLGTDLELAALHRALSAAQAVPGHMFIALNLTPATCADPRITGLLEHSQLAMDRIVIDLNGPIPLDQYPALTAAIAPLRRRGLRIAVNGAEAGFTSMDQVLELHPDVIKLDRSFIAGIESSPGQRLRAAAMAELARYIDAALGAQGVETPEELEAVTELGMAAAQGYLLGRPSVHPLDWNAWIRSESETATSGPAS</sequence>